<reference evidence="1" key="1">
    <citation type="journal article" date="2021" name="Proc. Natl. Acad. Sci. U.S.A.">
        <title>A Catalog of Tens of Thousands of Viruses from Human Metagenomes Reveals Hidden Associations with Chronic Diseases.</title>
        <authorList>
            <person name="Tisza M.J."/>
            <person name="Buck C.B."/>
        </authorList>
    </citation>
    <scope>NUCLEOTIDE SEQUENCE</scope>
    <source>
        <strain evidence="1">CtmpG14</strain>
    </source>
</reference>
<organism evidence="1">
    <name type="scientific">Siphoviridae sp. ctmpG14</name>
    <dbReference type="NCBI Taxonomy" id="2825654"/>
    <lineage>
        <taxon>Viruses</taxon>
        <taxon>Duplodnaviria</taxon>
        <taxon>Heunggongvirae</taxon>
        <taxon>Uroviricota</taxon>
        <taxon>Caudoviricetes</taxon>
    </lineage>
</organism>
<dbReference type="EMBL" id="BK015384">
    <property type="protein sequence ID" value="DAE04159.1"/>
    <property type="molecule type" value="Genomic_DNA"/>
</dbReference>
<protein>
    <submittedName>
        <fullName evidence="1">Uncharacterized protein</fullName>
    </submittedName>
</protein>
<accession>A0A8S5PAF9</accession>
<sequence>MAYKYNVIIQGIIVDENSLSAQKNIEAQLKAMNVPFTVKSVNLEQVFGYDDKPVEVELAPQTQEQIVKGFVEAVQNFMDSKAQELNYDSIFTAITYENDTNVKFAKEAEAFKAWRSQVWTICYAVLDDVLAGNRTMPTKEELIAELPELVIVYD</sequence>
<name>A0A8S5PAF9_9CAUD</name>
<proteinExistence type="predicted"/>
<evidence type="ECO:0000313" key="1">
    <source>
        <dbReference type="EMBL" id="DAE04159.1"/>
    </source>
</evidence>